<evidence type="ECO:0000256" key="1">
    <source>
        <dbReference type="SAM" id="MobiDB-lite"/>
    </source>
</evidence>
<proteinExistence type="predicted"/>
<reference evidence="2 3" key="1">
    <citation type="submission" date="2024-09" db="EMBL/GenBank/DDBJ databases">
        <title>Rethinking Asexuality: The Enigmatic Case of Functional Sexual Genes in Lepraria (Stereocaulaceae).</title>
        <authorList>
            <person name="Doellman M."/>
            <person name="Sun Y."/>
            <person name="Barcenas-Pena A."/>
            <person name="Lumbsch H.T."/>
            <person name="Grewe F."/>
        </authorList>
    </citation>
    <scope>NUCLEOTIDE SEQUENCE [LARGE SCALE GENOMIC DNA]</scope>
    <source>
        <strain evidence="2 3">Grewe 0041</strain>
    </source>
</reference>
<dbReference type="Proteomes" id="UP001590951">
    <property type="component" value="Unassembled WGS sequence"/>
</dbReference>
<evidence type="ECO:0000313" key="2">
    <source>
        <dbReference type="EMBL" id="KAL2058436.1"/>
    </source>
</evidence>
<name>A0ABR4BKU6_9LECA</name>
<accession>A0ABR4BKU6</accession>
<comment type="caution">
    <text evidence="2">The sequence shown here is derived from an EMBL/GenBank/DDBJ whole genome shotgun (WGS) entry which is preliminary data.</text>
</comment>
<gene>
    <name evidence="2" type="ORF">ABVK25_001164</name>
</gene>
<feature type="region of interest" description="Disordered" evidence="1">
    <location>
        <begin position="49"/>
        <end position="81"/>
    </location>
</feature>
<protein>
    <submittedName>
        <fullName evidence="2">Uncharacterized protein</fullName>
    </submittedName>
</protein>
<dbReference type="EMBL" id="JBHFEH010000002">
    <property type="protein sequence ID" value="KAL2058436.1"/>
    <property type="molecule type" value="Genomic_DNA"/>
</dbReference>
<evidence type="ECO:0000313" key="3">
    <source>
        <dbReference type="Proteomes" id="UP001590951"/>
    </source>
</evidence>
<feature type="compositionally biased region" description="Acidic residues" evidence="1">
    <location>
        <begin position="58"/>
        <end position="81"/>
    </location>
</feature>
<organism evidence="2 3">
    <name type="scientific">Lepraria finkii</name>
    <dbReference type="NCBI Taxonomy" id="1340010"/>
    <lineage>
        <taxon>Eukaryota</taxon>
        <taxon>Fungi</taxon>
        <taxon>Dikarya</taxon>
        <taxon>Ascomycota</taxon>
        <taxon>Pezizomycotina</taxon>
        <taxon>Lecanoromycetes</taxon>
        <taxon>OSLEUM clade</taxon>
        <taxon>Lecanoromycetidae</taxon>
        <taxon>Lecanorales</taxon>
        <taxon>Lecanorineae</taxon>
        <taxon>Stereocaulaceae</taxon>
        <taxon>Lepraria</taxon>
    </lineage>
</organism>
<keyword evidence="3" id="KW-1185">Reference proteome</keyword>
<sequence length="103" mass="11974">MIEQSTIIAYIDMMLINAIESSPYTTPQETKNRTIYDYPEFLGRQWKFGYESDNRGADEDEDNEDDDEDDDDEDEDDDDDMVDIVNIGGRVTMRHHGRLRSTG</sequence>